<evidence type="ECO:0000256" key="2">
    <source>
        <dbReference type="ARBA" id="ARBA00022840"/>
    </source>
</evidence>
<dbReference type="InterPro" id="IPR000014">
    <property type="entry name" value="PAS"/>
</dbReference>
<keyword evidence="1" id="KW-0547">Nucleotide-binding</keyword>
<dbReference type="SMART" id="SM00382">
    <property type="entry name" value="AAA"/>
    <property type="match status" value="1"/>
</dbReference>
<feature type="coiled-coil region" evidence="6">
    <location>
        <begin position="113"/>
        <end position="140"/>
    </location>
</feature>
<dbReference type="PRINTS" id="PR01590">
    <property type="entry name" value="HTHFIS"/>
</dbReference>
<evidence type="ECO:0000256" key="5">
    <source>
        <dbReference type="ARBA" id="ARBA00023163"/>
    </source>
</evidence>
<comment type="caution">
    <text evidence="9">The sequence shown here is derived from an EMBL/GenBank/DDBJ whole genome shotgun (WGS) entry which is preliminary data.</text>
</comment>
<evidence type="ECO:0000313" key="10">
    <source>
        <dbReference type="Proteomes" id="UP001158066"/>
    </source>
</evidence>
<dbReference type="InterPro" id="IPR027417">
    <property type="entry name" value="P-loop_NTPase"/>
</dbReference>
<keyword evidence="10" id="KW-1185">Reference proteome</keyword>
<dbReference type="RefSeq" id="WP_283410742.1">
    <property type="nucleotide sequence ID" value="NZ_FXUF01000020.1"/>
</dbReference>
<dbReference type="Pfam" id="PF08448">
    <property type="entry name" value="PAS_4"/>
    <property type="match status" value="1"/>
</dbReference>
<sequence length="474" mass="53307">MDPFKNRQNMENLLELLNEGIQMVDAQGVIVYCNEAAATLDSLHKEQVVGHHILEIYPSLTAESSTLLQVLKVGEPICDYQQTFLNYQGSKITTINTTIPIVEQGAIVGALEISRDITRVRELSEQLVDLQKKMYGTQRQSARQSTRQSTGTAKYTFDHVVGQSTVLARLKQKAMKAAMTQSSVIVYGSTGTGKELIVQAIHNASQRRENPFVAQNCAAIPATLLESILFGTVKGSFTGADHRPGLFELANKGTLFLDEINSMPMELQAKLLRVLEEKSIRRVGDIRTRDVDVRIIAAMNVDPFEAVQSKMLREDLFYRLNVVSLRLPDLKERQEDFPRLLEHFIEKFNERLGKHVRGITPEAYRMLEQHDWPGNVRELENIIEGTLNVMEGDAIEADDLPPYLQRRRPQAGKAAGVVMVEGETLKGAMNRLEKQFILATYHQTGENITRTARLLGLPRQTLQYRLGKLGIKTP</sequence>
<dbReference type="Pfam" id="PF25601">
    <property type="entry name" value="AAA_lid_14"/>
    <property type="match status" value="1"/>
</dbReference>
<dbReference type="CDD" id="cd00009">
    <property type="entry name" value="AAA"/>
    <property type="match status" value="1"/>
</dbReference>
<dbReference type="GO" id="GO:0005524">
    <property type="term" value="F:ATP binding"/>
    <property type="evidence" value="ECO:0007669"/>
    <property type="project" value="UniProtKB-KW"/>
</dbReference>
<dbReference type="InterPro" id="IPR058031">
    <property type="entry name" value="AAA_lid_NorR"/>
</dbReference>
<dbReference type="GO" id="GO:0006355">
    <property type="term" value="P:regulation of DNA-templated transcription"/>
    <property type="evidence" value="ECO:0007669"/>
    <property type="project" value="InterPro"/>
</dbReference>
<dbReference type="InterPro" id="IPR013656">
    <property type="entry name" value="PAS_4"/>
</dbReference>
<dbReference type="PROSITE" id="PS50112">
    <property type="entry name" value="PAS"/>
    <property type="match status" value="1"/>
</dbReference>
<evidence type="ECO:0000259" key="7">
    <source>
        <dbReference type="PROSITE" id="PS50045"/>
    </source>
</evidence>
<dbReference type="SMART" id="SM00091">
    <property type="entry name" value="PAS"/>
    <property type="match status" value="1"/>
</dbReference>
<protein>
    <submittedName>
        <fullName evidence="9">Arginine utilization regulatory protein</fullName>
    </submittedName>
</protein>
<organism evidence="9 10">
    <name type="scientific">Anoxynatronum buryatiense</name>
    <dbReference type="NCBI Taxonomy" id="489973"/>
    <lineage>
        <taxon>Bacteria</taxon>
        <taxon>Bacillati</taxon>
        <taxon>Bacillota</taxon>
        <taxon>Clostridia</taxon>
        <taxon>Eubacteriales</taxon>
        <taxon>Clostridiaceae</taxon>
        <taxon>Anoxynatronum</taxon>
    </lineage>
</organism>
<dbReference type="PROSITE" id="PS50045">
    <property type="entry name" value="SIGMA54_INTERACT_4"/>
    <property type="match status" value="1"/>
</dbReference>
<dbReference type="InterPro" id="IPR035965">
    <property type="entry name" value="PAS-like_dom_sf"/>
</dbReference>
<evidence type="ECO:0000256" key="4">
    <source>
        <dbReference type="ARBA" id="ARBA00023125"/>
    </source>
</evidence>
<dbReference type="PROSITE" id="PS00688">
    <property type="entry name" value="SIGMA54_INTERACT_3"/>
    <property type="match status" value="1"/>
</dbReference>
<name>A0AA46AKG7_9CLOT</name>
<dbReference type="PANTHER" id="PTHR32071">
    <property type="entry name" value="TRANSCRIPTIONAL REGULATORY PROTEIN"/>
    <property type="match status" value="1"/>
</dbReference>
<keyword evidence="4" id="KW-0238">DNA-binding</keyword>
<evidence type="ECO:0000259" key="8">
    <source>
        <dbReference type="PROSITE" id="PS50112"/>
    </source>
</evidence>
<proteinExistence type="predicted"/>
<dbReference type="SUPFAM" id="SSF52540">
    <property type="entry name" value="P-loop containing nucleoside triphosphate hydrolases"/>
    <property type="match status" value="1"/>
</dbReference>
<dbReference type="FunFam" id="3.40.50.300:FF:000006">
    <property type="entry name" value="DNA-binding transcriptional regulator NtrC"/>
    <property type="match status" value="1"/>
</dbReference>
<dbReference type="AlphaFoldDB" id="A0AA46AKG7"/>
<dbReference type="InterPro" id="IPR009057">
    <property type="entry name" value="Homeodomain-like_sf"/>
</dbReference>
<dbReference type="Gene3D" id="3.40.50.300">
    <property type="entry name" value="P-loop containing nucleotide triphosphate hydrolases"/>
    <property type="match status" value="1"/>
</dbReference>
<dbReference type="Pfam" id="PF02954">
    <property type="entry name" value="HTH_8"/>
    <property type="match status" value="1"/>
</dbReference>
<gene>
    <name evidence="9" type="ORF">SAMN06296020_12029</name>
</gene>
<dbReference type="CDD" id="cd00130">
    <property type="entry name" value="PAS"/>
    <property type="match status" value="1"/>
</dbReference>
<dbReference type="NCBIfam" id="TIGR00229">
    <property type="entry name" value="sensory_box"/>
    <property type="match status" value="1"/>
</dbReference>
<accession>A0AA46AKG7</accession>
<dbReference type="Gene3D" id="1.10.8.60">
    <property type="match status" value="1"/>
</dbReference>
<reference evidence="9" key="1">
    <citation type="submission" date="2017-05" db="EMBL/GenBank/DDBJ databases">
        <authorList>
            <person name="Varghese N."/>
            <person name="Submissions S."/>
        </authorList>
    </citation>
    <scope>NUCLEOTIDE SEQUENCE</scope>
    <source>
        <strain evidence="9">Su22</strain>
    </source>
</reference>
<dbReference type="InterPro" id="IPR025944">
    <property type="entry name" value="Sigma_54_int_dom_CS"/>
</dbReference>
<evidence type="ECO:0000256" key="3">
    <source>
        <dbReference type="ARBA" id="ARBA00023015"/>
    </source>
</evidence>
<dbReference type="InterPro" id="IPR002197">
    <property type="entry name" value="HTH_Fis"/>
</dbReference>
<dbReference type="Proteomes" id="UP001158066">
    <property type="component" value="Unassembled WGS sequence"/>
</dbReference>
<evidence type="ECO:0000313" key="9">
    <source>
        <dbReference type="EMBL" id="SMP70412.1"/>
    </source>
</evidence>
<dbReference type="InterPro" id="IPR025943">
    <property type="entry name" value="Sigma_54_int_dom_ATP-bd_2"/>
</dbReference>
<dbReference type="PANTHER" id="PTHR32071:SF74">
    <property type="entry name" value="TRANSCRIPTIONAL ACTIVATOR ROCR"/>
    <property type="match status" value="1"/>
</dbReference>
<keyword evidence="5" id="KW-0804">Transcription</keyword>
<dbReference type="EMBL" id="FXUF01000020">
    <property type="protein sequence ID" value="SMP70412.1"/>
    <property type="molecule type" value="Genomic_DNA"/>
</dbReference>
<dbReference type="Pfam" id="PF00158">
    <property type="entry name" value="Sigma54_activat"/>
    <property type="match status" value="1"/>
</dbReference>
<keyword evidence="6" id="KW-0175">Coiled coil</keyword>
<dbReference type="Gene3D" id="3.30.450.20">
    <property type="entry name" value="PAS domain"/>
    <property type="match status" value="1"/>
</dbReference>
<feature type="domain" description="Sigma-54 factor interaction" evidence="7">
    <location>
        <begin position="160"/>
        <end position="388"/>
    </location>
</feature>
<feature type="domain" description="PAS" evidence="8">
    <location>
        <begin position="6"/>
        <end position="57"/>
    </location>
</feature>
<keyword evidence="3" id="KW-0805">Transcription regulation</keyword>
<dbReference type="GO" id="GO:0043565">
    <property type="term" value="F:sequence-specific DNA binding"/>
    <property type="evidence" value="ECO:0007669"/>
    <property type="project" value="InterPro"/>
</dbReference>
<dbReference type="Gene3D" id="1.10.10.60">
    <property type="entry name" value="Homeodomain-like"/>
    <property type="match status" value="1"/>
</dbReference>
<dbReference type="InterPro" id="IPR003593">
    <property type="entry name" value="AAA+_ATPase"/>
</dbReference>
<evidence type="ECO:0000256" key="6">
    <source>
        <dbReference type="SAM" id="Coils"/>
    </source>
</evidence>
<evidence type="ECO:0000256" key="1">
    <source>
        <dbReference type="ARBA" id="ARBA00022741"/>
    </source>
</evidence>
<dbReference type="SUPFAM" id="SSF46689">
    <property type="entry name" value="Homeodomain-like"/>
    <property type="match status" value="1"/>
</dbReference>
<dbReference type="SUPFAM" id="SSF55785">
    <property type="entry name" value="PYP-like sensor domain (PAS domain)"/>
    <property type="match status" value="1"/>
</dbReference>
<keyword evidence="2" id="KW-0067">ATP-binding</keyword>
<dbReference type="InterPro" id="IPR002078">
    <property type="entry name" value="Sigma_54_int"/>
</dbReference>
<dbReference type="PROSITE" id="PS00676">
    <property type="entry name" value="SIGMA54_INTERACT_2"/>
    <property type="match status" value="1"/>
</dbReference>